<dbReference type="GO" id="GO:0031167">
    <property type="term" value="P:rRNA methylation"/>
    <property type="evidence" value="ECO:0007669"/>
    <property type="project" value="InterPro"/>
</dbReference>
<dbReference type="eggNOG" id="COG0742">
    <property type="taxonomic scope" value="Bacteria"/>
</dbReference>
<dbReference type="STRING" id="537013.CLOSTMETH_00515"/>
<proteinExistence type="predicted"/>
<dbReference type="Proteomes" id="UP000003340">
    <property type="component" value="Unassembled WGS sequence"/>
</dbReference>
<reference evidence="3 4" key="2">
    <citation type="submission" date="2009-02" db="EMBL/GenBank/DDBJ databases">
        <title>Draft genome sequence of Clostridium methylpentosum (DSM 5476).</title>
        <authorList>
            <person name="Sudarsanam P."/>
            <person name="Ley R."/>
            <person name="Guruge J."/>
            <person name="Turnbaugh P.J."/>
            <person name="Mahowald M."/>
            <person name="Liep D."/>
            <person name="Gordon J."/>
        </authorList>
    </citation>
    <scope>NUCLEOTIDE SEQUENCE [LARGE SCALE GENOMIC DNA]</scope>
    <source>
        <strain evidence="3 4">DSM 5476</strain>
    </source>
</reference>
<dbReference type="InterPro" id="IPR002052">
    <property type="entry name" value="DNA_methylase_N6_adenine_CS"/>
</dbReference>
<evidence type="ECO:0000313" key="3">
    <source>
        <dbReference type="EMBL" id="EEG31781.1"/>
    </source>
</evidence>
<sequence>MEVRFMRVITGSARGRKLRTLEGQDVRPTTDRVKEGIFSIIQFDLPGANVLDLFAGSGQLGIEALSRGAKFCVFVDSSRASHEVEKENLKTVGLFKQSRVVLSEAESFLAGTKEVFDIVLLDPPYNQNLIPPVLEMLQKRLAEDAIVLCEHELKEDLPEQIGKLVKHKDYKYGKIKVTVYHVGN</sequence>
<dbReference type="InterPro" id="IPR029063">
    <property type="entry name" value="SAM-dependent_MTases_sf"/>
</dbReference>
<dbReference type="PROSITE" id="PS00092">
    <property type="entry name" value="N6_MTASE"/>
    <property type="match status" value="1"/>
</dbReference>
<keyword evidence="1 3" id="KW-0489">Methyltransferase</keyword>
<name>C0E9L6_9FIRM</name>
<dbReference type="EC" id="2.1.1.-" evidence="3"/>
<evidence type="ECO:0000256" key="1">
    <source>
        <dbReference type="ARBA" id="ARBA00022603"/>
    </source>
</evidence>
<reference evidence="3 4" key="1">
    <citation type="submission" date="2009-01" db="EMBL/GenBank/DDBJ databases">
        <authorList>
            <person name="Fulton L."/>
            <person name="Clifton S."/>
            <person name="Fulton B."/>
            <person name="Xu J."/>
            <person name="Minx P."/>
            <person name="Pepin K.H."/>
            <person name="Johnson M."/>
            <person name="Bhonagiri V."/>
            <person name="Nash W.E."/>
            <person name="Mardis E.R."/>
            <person name="Wilson R.K."/>
        </authorList>
    </citation>
    <scope>NUCLEOTIDE SEQUENCE [LARGE SCALE GENOMIC DNA]</scope>
    <source>
        <strain evidence="3 4">DSM 5476</strain>
    </source>
</reference>
<dbReference type="EMBL" id="ACEC01000021">
    <property type="protein sequence ID" value="EEG31781.1"/>
    <property type="molecule type" value="Genomic_DNA"/>
</dbReference>
<dbReference type="CDD" id="cd02440">
    <property type="entry name" value="AdoMet_MTases"/>
    <property type="match status" value="1"/>
</dbReference>
<dbReference type="PANTHER" id="PTHR43542:SF1">
    <property type="entry name" value="METHYLTRANSFERASE"/>
    <property type="match status" value="1"/>
</dbReference>
<dbReference type="HOGENOM" id="CLU_075826_0_2_9"/>
<dbReference type="SUPFAM" id="SSF53335">
    <property type="entry name" value="S-adenosyl-L-methionine-dependent methyltransferases"/>
    <property type="match status" value="1"/>
</dbReference>
<comment type="caution">
    <text evidence="3">The sequence shown here is derived from an EMBL/GenBank/DDBJ whole genome shotgun (WGS) entry which is preliminary data.</text>
</comment>
<dbReference type="GO" id="GO:0008168">
    <property type="term" value="F:methyltransferase activity"/>
    <property type="evidence" value="ECO:0007669"/>
    <property type="project" value="UniProtKB-KW"/>
</dbReference>
<dbReference type="InterPro" id="IPR004398">
    <property type="entry name" value="RNA_MeTrfase_RsmD"/>
</dbReference>
<gene>
    <name evidence="3" type="ORF">CLOSTMETH_00515</name>
</gene>
<keyword evidence="4" id="KW-1185">Reference proteome</keyword>
<dbReference type="Pfam" id="PF03602">
    <property type="entry name" value="Cons_hypoth95"/>
    <property type="match status" value="1"/>
</dbReference>
<dbReference type="PANTHER" id="PTHR43542">
    <property type="entry name" value="METHYLTRANSFERASE"/>
    <property type="match status" value="1"/>
</dbReference>
<evidence type="ECO:0000313" key="4">
    <source>
        <dbReference type="Proteomes" id="UP000003340"/>
    </source>
</evidence>
<evidence type="ECO:0000256" key="2">
    <source>
        <dbReference type="ARBA" id="ARBA00022679"/>
    </source>
</evidence>
<dbReference type="PIRSF" id="PIRSF004553">
    <property type="entry name" value="CHP00095"/>
    <property type="match status" value="1"/>
</dbReference>
<protein>
    <submittedName>
        <fullName evidence="3">RNA methyltransferase, RsmD family</fullName>
        <ecNumber evidence="3">2.1.1.-</ecNumber>
    </submittedName>
</protein>
<dbReference type="AlphaFoldDB" id="C0E9L6"/>
<keyword evidence="2 3" id="KW-0808">Transferase</keyword>
<dbReference type="GO" id="GO:0003676">
    <property type="term" value="F:nucleic acid binding"/>
    <property type="evidence" value="ECO:0007669"/>
    <property type="project" value="InterPro"/>
</dbReference>
<accession>C0E9L6</accession>
<dbReference type="NCBIfam" id="TIGR00095">
    <property type="entry name" value="16S rRNA (guanine(966)-N(2))-methyltransferase RsmD"/>
    <property type="match status" value="1"/>
</dbReference>
<dbReference type="Gene3D" id="3.40.50.150">
    <property type="entry name" value="Vaccinia Virus protein VP39"/>
    <property type="match status" value="1"/>
</dbReference>
<organism evidence="3 4">
    <name type="scientific">[Clostridium] methylpentosum DSM 5476</name>
    <dbReference type="NCBI Taxonomy" id="537013"/>
    <lineage>
        <taxon>Bacteria</taxon>
        <taxon>Bacillati</taxon>
        <taxon>Bacillota</taxon>
        <taxon>Clostridia</taxon>
        <taxon>Eubacteriales</taxon>
        <taxon>Oscillospiraceae</taxon>
        <taxon>Oscillospiraceae incertae sedis</taxon>
    </lineage>
</organism>